<accession>A0A3A1TWR6</accession>
<evidence type="ECO:0000313" key="3">
    <source>
        <dbReference type="Proteomes" id="UP000265742"/>
    </source>
</evidence>
<keyword evidence="3" id="KW-1185">Reference proteome</keyword>
<proteinExistence type="predicted"/>
<dbReference type="Proteomes" id="UP000265742">
    <property type="component" value="Unassembled WGS sequence"/>
</dbReference>
<protein>
    <submittedName>
        <fullName evidence="2">Uncharacterized protein</fullName>
    </submittedName>
</protein>
<name>A0A3A1TWR6_9MICO</name>
<comment type="caution">
    <text evidence="2">The sequence shown here is derived from an EMBL/GenBank/DDBJ whole genome shotgun (WGS) entry which is preliminary data.</text>
</comment>
<gene>
    <name evidence="2" type="ORF">D1781_12360</name>
</gene>
<keyword evidence="1" id="KW-0472">Membrane</keyword>
<feature type="transmembrane region" description="Helical" evidence="1">
    <location>
        <begin position="119"/>
        <end position="137"/>
    </location>
</feature>
<sequence>MHALAYVLTILGGLGELGSLVWGAIAAVRGRARVLARIDGYIAAEQAWSAAIEEHDRGVFKWVPDDNNANGEALSAHFVAEEEKALGRPRSSQQYPELMQERAALAVLKDQVGALRGPVALLVLSTFASTVGGLLSID</sequence>
<feature type="transmembrane region" description="Helical" evidence="1">
    <location>
        <begin position="6"/>
        <end position="28"/>
    </location>
</feature>
<organism evidence="2 3">
    <name type="scientific">Amnibacterium setariae</name>
    <dbReference type="NCBI Taxonomy" id="2306585"/>
    <lineage>
        <taxon>Bacteria</taxon>
        <taxon>Bacillati</taxon>
        <taxon>Actinomycetota</taxon>
        <taxon>Actinomycetes</taxon>
        <taxon>Micrococcales</taxon>
        <taxon>Microbacteriaceae</taxon>
        <taxon>Amnibacterium</taxon>
    </lineage>
</organism>
<reference evidence="3" key="1">
    <citation type="submission" date="2018-09" db="EMBL/GenBank/DDBJ databases">
        <authorList>
            <person name="Kim I."/>
        </authorList>
    </citation>
    <scope>NUCLEOTIDE SEQUENCE [LARGE SCALE GENOMIC DNA]</scope>
    <source>
        <strain evidence="3">DD4a</strain>
    </source>
</reference>
<evidence type="ECO:0000256" key="1">
    <source>
        <dbReference type="SAM" id="Phobius"/>
    </source>
</evidence>
<dbReference type="AlphaFoldDB" id="A0A3A1TWR6"/>
<dbReference type="EMBL" id="QXTG01000002">
    <property type="protein sequence ID" value="RIX28249.1"/>
    <property type="molecule type" value="Genomic_DNA"/>
</dbReference>
<keyword evidence="1" id="KW-1133">Transmembrane helix</keyword>
<keyword evidence="1" id="KW-0812">Transmembrane</keyword>
<dbReference type="RefSeq" id="WP_119482560.1">
    <property type="nucleotide sequence ID" value="NZ_QXTG01000002.1"/>
</dbReference>
<evidence type="ECO:0000313" key="2">
    <source>
        <dbReference type="EMBL" id="RIX28249.1"/>
    </source>
</evidence>